<accession>A0A1U9Z2K3</accession>
<name>A0A1U9Z2K3_9HYPH</name>
<keyword evidence="2" id="KW-1185">Reference proteome</keyword>
<protein>
    <submittedName>
        <fullName evidence="1">Uncharacterized protein</fullName>
    </submittedName>
</protein>
<dbReference type="Proteomes" id="UP000191135">
    <property type="component" value="Chromosome"/>
</dbReference>
<dbReference type="AlphaFoldDB" id="A0A1U9Z2K3"/>
<dbReference type="EMBL" id="CP020330">
    <property type="protein sequence ID" value="AQZ51927.1"/>
    <property type="molecule type" value="Genomic_DNA"/>
</dbReference>
<gene>
    <name evidence="1" type="ORF">Mame_02601</name>
</gene>
<reference evidence="1 2" key="1">
    <citation type="submission" date="2017-03" db="EMBL/GenBank/DDBJ databases">
        <title>Foreign affairs: Plasmid Transfer between Roseobacters and Rhizobia.</title>
        <authorList>
            <person name="Bartling P."/>
            <person name="Bunk B."/>
            <person name="Overmann J."/>
            <person name="Brinkmann H."/>
            <person name="Petersen J."/>
        </authorList>
    </citation>
    <scope>NUCLEOTIDE SEQUENCE [LARGE SCALE GENOMIC DNA]</scope>
    <source>
        <strain evidence="1 2">MACL11</strain>
    </source>
</reference>
<evidence type="ECO:0000313" key="2">
    <source>
        <dbReference type="Proteomes" id="UP000191135"/>
    </source>
</evidence>
<organism evidence="1 2">
    <name type="scientific">Martelella mediterranea DSM 17316</name>
    <dbReference type="NCBI Taxonomy" id="1122214"/>
    <lineage>
        <taxon>Bacteria</taxon>
        <taxon>Pseudomonadati</taxon>
        <taxon>Pseudomonadota</taxon>
        <taxon>Alphaproteobacteria</taxon>
        <taxon>Hyphomicrobiales</taxon>
        <taxon>Aurantimonadaceae</taxon>
        <taxon>Martelella</taxon>
    </lineage>
</organism>
<evidence type="ECO:0000313" key="1">
    <source>
        <dbReference type="EMBL" id="AQZ51927.1"/>
    </source>
</evidence>
<dbReference type="KEGG" id="mmed:Mame_02601"/>
<sequence>MAWLSALFTKQMVPVILIAALLAVAGIATRAAVGKVSDMIDDRIATAKAERDAHWRAEVAEANAALSGAIAELARQAMRADGEIRAAEAAAHDQLKQMEVDNAALPDGDGCGVSARRLQLLPR</sequence>
<dbReference type="eggNOG" id="ENOG502ZI7Y">
    <property type="taxonomic scope" value="Bacteria"/>
</dbReference>
<proteinExistence type="predicted"/>
<dbReference type="STRING" id="1122214.Mame_02601"/>